<accession>A0A8C5AXU4</accession>
<dbReference type="PROSITE" id="PS50878">
    <property type="entry name" value="RT_POL"/>
    <property type="match status" value="1"/>
</dbReference>
<proteinExistence type="predicted"/>
<dbReference type="InterPro" id="IPR000477">
    <property type="entry name" value="RT_dom"/>
</dbReference>
<dbReference type="Pfam" id="PF03372">
    <property type="entry name" value="Exo_endo_phos"/>
    <property type="match status" value="1"/>
</dbReference>
<sequence>MSVYKYSAAELVQLNTLSLPNCLKVIRSFCLLRRPRYVHRAVRHKFVYMDTTPAVSAVRYALQRQRFQNKPRPRAVNLGSLLSINCGVTPVAASTNRDATFMLLNTRSLNNKALLMYDIIQDKKIDFLCLTETWQSQQDFLTLNQATPPDYAYIQKPRSLGRGGGLAVIHRSNIQVKEFPVTSTSFECLHFALAGTAQLQVLLIYRPPKASTHFLSELAGLLATICPMYPSTILLGDFNIHVDSASCSFASDFMTLLDCFSISQHVIGPTHTKGHTLDLVCSTGTTPGHLQCEDLAISDHFAISFSVSVPAPRLPSKRTITFRKTKQVHTSVLSTALATHLATPPPNTTVDGLVELYNTALSLSLDSVAPPITRQVSLSRPAPWFTPELRLMKAAGRQLERRYRKSGLTVHQEAYKDHVREYKEALSKARILYYSKLINNQQNHPKKLFSTINRLLRPPDAPQPSDALDLCSRFLEFFHNKVETIHNHLLQHSPSPSHTDLHLGADTLQCGLSAFATLDANQVHDLVSRAKSSSCKLDPMPTFLVKTCLPVICPFITAIINCSLGSGVVPAGFKTAAVIPTLKKPGLDPDDPNNYRPISNLPFLSKILERAVASQLQHHMAHHELFEPLQSGFRIHHSTETALIKITNDLLTAADNGLISILILLDLSAAFDTVSHSILLTRLAELIGLSGSALSWFQSYLANRQQYVTLDDATSTTAPVNHGVPQGSVLGPLLFTIYMLPLGQIIRHHGLSFHCYADDTQLYISTKPSTQFPPAPLINCLQDLKIWMTSNLLKLNSNKTELLVVAPKSLLRKVGDLLLEVDGCPITPSPVVRNLGVILDPTLSFQPHINNTTKSAFFHLRNIARLRPSLSDSVTETLIHCFISTRLDYCNSLLTGLPSKTLDRLQYVQNSAARVLTGTKPWQHITPILMQLHWLPVKSRIKFKILLLTYKSLHALAPRYLSDLLHPYTPLRSLRSSAKDQLETPRTRLKTFGDRAFCASAPTLWNLLPLHIRCATSVESFKKLLKAHLFLEAYGL</sequence>
<dbReference type="InterPro" id="IPR043502">
    <property type="entry name" value="DNA/RNA_pol_sf"/>
</dbReference>
<evidence type="ECO:0000259" key="1">
    <source>
        <dbReference type="PROSITE" id="PS50878"/>
    </source>
</evidence>
<protein>
    <recommendedName>
        <fullName evidence="1">Reverse transcriptase domain-containing protein</fullName>
    </recommendedName>
</protein>
<dbReference type="SUPFAM" id="SSF56219">
    <property type="entry name" value="DNase I-like"/>
    <property type="match status" value="1"/>
</dbReference>
<dbReference type="Gene3D" id="3.60.10.10">
    <property type="entry name" value="Endonuclease/exonuclease/phosphatase"/>
    <property type="match status" value="1"/>
</dbReference>
<organism evidence="2 3">
    <name type="scientific">Gadus morhua</name>
    <name type="common">Atlantic cod</name>
    <dbReference type="NCBI Taxonomy" id="8049"/>
    <lineage>
        <taxon>Eukaryota</taxon>
        <taxon>Metazoa</taxon>
        <taxon>Chordata</taxon>
        <taxon>Craniata</taxon>
        <taxon>Vertebrata</taxon>
        <taxon>Euteleostomi</taxon>
        <taxon>Actinopterygii</taxon>
        <taxon>Neopterygii</taxon>
        <taxon>Teleostei</taxon>
        <taxon>Neoteleostei</taxon>
        <taxon>Acanthomorphata</taxon>
        <taxon>Zeiogadaria</taxon>
        <taxon>Gadariae</taxon>
        <taxon>Gadiformes</taxon>
        <taxon>Gadoidei</taxon>
        <taxon>Gadidae</taxon>
        <taxon>Gadus</taxon>
    </lineage>
</organism>
<name>A0A8C5AXU4_GADMO</name>
<dbReference type="Ensembl" id="ENSGMOT00000054545.1">
    <property type="protein sequence ID" value="ENSGMOP00000038080.1"/>
    <property type="gene ID" value="ENSGMOG00000031413.1"/>
</dbReference>
<dbReference type="CDD" id="cd01650">
    <property type="entry name" value="RT_nLTR_like"/>
    <property type="match status" value="1"/>
</dbReference>
<reference evidence="2" key="1">
    <citation type="submission" date="2025-08" db="UniProtKB">
        <authorList>
            <consortium name="Ensembl"/>
        </authorList>
    </citation>
    <scope>IDENTIFICATION</scope>
</reference>
<keyword evidence="3" id="KW-1185">Reference proteome</keyword>
<feature type="domain" description="Reverse transcriptase" evidence="1">
    <location>
        <begin position="562"/>
        <end position="818"/>
    </location>
</feature>
<dbReference type="AlphaFoldDB" id="A0A8C5AXU4"/>
<dbReference type="SUPFAM" id="SSF56672">
    <property type="entry name" value="DNA/RNA polymerases"/>
    <property type="match status" value="1"/>
</dbReference>
<evidence type="ECO:0000313" key="3">
    <source>
        <dbReference type="Proteomes" id="UP000694546"/>
    </source>
</evidence>
<reference evidence="2" key="2">
    <citation type="submission" date="2025-09" db="UniProtKB">
        <authorList>
            <consortium name="Ensembl"/>
        </authorList>
    </citation>
    <scope>IDENTIFICATION</scope>
</reference>
<dbReference type="GeneTree" id="ENSGT01150000286909"/>
<dbReference type="GO" id="GO:0003824">
    <property type="term" value="F:catalytic activity"/>
    <property type="evidence" value="ECO:0007669"/>
    <property type="project" value="InterPro"/>
</dbReference>
<dbReference type="Proteomes" id="UP000694546">
    <property type="component" value="Chromosome 13"/>
</dbReference>
<dbReference type="Pfam" id="PF00078">
    <property type="entry name" value="RVT_1"/>
    <property type="match status" value="1"/>
</dbReference>
<dbReference type="PANTHER" id="PTHR33332">
    <property type="entry name" value="REVERSE TRANSCRIPTASE DOMAIN-CONTAINING PROTEIN"/>
    <property type="match status" value="1"/>
</dbReference>
<dbReference type="InterPro" id="IPR005135">
    <property type="entry name" value="Endo/exonuclease/phosphatase"/>
</dbReference>
<evidence type="ECO:0000313" key="2">
    <source>
        <dbReference type="Ensembl" id="ENSGMOP00000038080.1"/>
    </source>
</evidence>
<dbReference type="InterPro" id="IPR036691">
    <property type="entry name" value="Endo/exonu/phosph_ase_sf"/>
</dbReference>